<accession>A0ABN1IHL2</accession>
<dbReference type="Proteomes" id="UP001501523">
    <property type="component" value="Unassembled WGS sequence"/>
</dbReference>
<dbReference type="PANTHER" id="PTHR47197:SF3">
    <property type="entry name" value="DIHYDRO-HEME D1 DEHYDROGENASE"/>
    <property type="match status" value="1"/>
</dbReference>
<sequence>MTLRKLPMRTLMSMFVATAMCQIPAAPAQGVVPSKAAAPVLTPAGRTELPGYTGDFDHFEVDIKGNRLFLAAEDHDTLEVFDLKSAKHLKTISGVETPHGLLYLPDVNKLIVTQTGSDGATKVIDGATYKIVDSFKHTPGADSMGYDAGRKRLYVVAGGRDMKKPDSHLVELDPYTGKSYGELKFDTDKVEAMAIEEHGDKIYINVTGKNTMAVLDKKTRAVVATWPIKEAQKNAPLAFDEANRRLFVVTRQPGRLIVVNADTGASIADFKAPERTDQVIFDEARHRIYVLGGEGYIGVFHEKDADHYEELARVPSAPGAKTGILVPGLNKLFVAASPGDSKAMAAVLVFDVAN</sequence>
<evidence type="ECO:0008006" key="4">
    <source>
        <dbReference type="Google" id="ProtNLM"/>
    </source>
</evidence>
<protein>
    <recommendedName>
        <fullName evidence="4">YncE family protein</fullName>
    </recommendedName>
</protein>
<evidence type="ECO:0000313" key="2">
    <source>
        <dbReference type="EMBL" id="GAA0713798.1"/>
    </source>
</evidence>
<keyword evidence="1" id="KW-0732">Signal</keyword>
<feature type="chain" id="PRO_5046655525" description="YncE family protein" evidence="1">
    <location>
        <begin position="29"/>
        <end position="354"/>
    </location>
</feature>
<dbReference type="SUPFAM" id="SSF51004">
    <property type="entry name" value="C-terminal (heme d1) domain of cytochrome cd1-nitrite reductase"/>
    <property type="match status" value="1"/>
</dbReference>
<organism evidence="2 3">
    <name type="scientific">Dokdonella soli</name>
    <dbReference type="NCBI Taxonomy" id="529810"/>
    <lineage>
        <taxon>Bacteria</taxon>
        <taxon>Pseudomonadati</taxon>
        <taxon>Pseudomonadota</taxon>
        <taxon>Gammaproteobacteria</taxon>
        <taxon>Lysobacterales</taxon>
        <taxon>Rhodanobacteraceae</taxon>
        <taxon>Dokdonella</taxon>
    </lineage>
</organism>
<dbReference type="EMBL" id="BAAAEU010000007">
    <property type="protein sequence ID" value="GAA0713798.1"/>
    <property type="molecule type" value="Genomic_DNA"/>
</dbReference>
<evidence type="ECO:0000256" key="1">
    <source>
        <dbReference type="SAM" id="SignalP"/>
    </source>
</evidence>
<feature type="signal peptide" evidence="1">
    <location>
        <begin position="1"/>
        <end position="28"/>
    </location>
</feature>
<dbReference type="InterPro" id="IPR011048">
    <property type="entry name" value="Haem_d1_sf"/>
</dbReference>
<keyword evidence="3" id="KW-1185">Reference proteome</keyword>
<evidence type="ECO:0000313" key="3">
    <source>
        <dbReference type="Proteomes" id="UP001501523"/>
    </source>
</evidence>
<reference evidence="2 3" key="1">
    <citation type="journal article" date="2019" name="Int. J. Syst. Evol. Microbiol.">
        <title>The Global Catalogue of Microorganisms (GCM) 10K type strain sequencing project: providing services to taxonomists for standard genome sequencing and annotation.</title>
        <authorList>
            <consortium name="The Broad Institute Genomics Platform"/>
            <consortium name="The Broad Institute Genome Sequencing Center for Infectious Disease"/>
            <person name="Wu L."/>
            <person name="Ma J."/>
        </authorList>
    </citation>
    <scope>NUCLEOTIDE SEQUENCE [LARGE SCALE GENOMIC DNA]</scope>
    <source>
        <strain evidence="2 3">JCM 15421</strain>
    </source>
</reference>
<comment type="caution">
    <text evidence="2">The sequence shown here is derived from an EMBL/GenBank/DDBJ whole genome shotgun (WGS) entry which is preliminary data.</text>
</comment>
<dbReference type="InterPro" id="IPR015943">
    <property type="entry name" value="WD40/YVTN_repeat-like_dom_sf"/>
</dbReference>
<dbReference type="RefSeq" id="WP_343789677.1">
    <property type="nucleotide sequence ID" value="NZ_BAAAEU010000007.1"/>
</dbReference>
<proteinExistence type="predicted"/>
<dbReference type="Gene3D" id="2.130.10.10">
    <property type="entry name" value="YVTN repeat-like/Quinoprotein amine dehydrogenase"/>
    <property type="match status" value="2"/>
</dbReference>
<name>A0ABN1IHL2_9GAMM</name>
<dbReference type="InterPro" id="IPR051200">
    <property type="entry name" value="Host-pathogen_enzymatic-act"/>
</dbReference>
<gene>
    <name evidence="2" type="ORF">GCM10009105_17560</name>
</gene>
<dbReference type="PANTHER" id="PTHR47197">
    <property type="entry name" value="PROTEIN NIRF"/>
    <property type="match status" value="1"/>
</dbReference>